<dbReference type="Pfam" id="PF04020">
    <property type="entry name" value="Phage_holin_4_2"/>
    <property type="match status" value="1"/>
</dbReference>
<evidence type="ECO:0000313" key="2">
    <source>
        <dbReference type="EMBL" id="OIP64458.1"/>
    </source>
</evidence>
<organism evidence="2 3">
    <name type="scientific">Candidatus Nomurabacteria bacterium CG2_30_43_9</name>
    <dbReference type="NCBI Taxonomy" id="1805283"/>
    <lineage>
        <taxon>Bacteria</taxon>
        <taxon>Candidatus Nomuraibacteriota</taxon>
    </lineage>
</organism>
<evidence type="ECO:0000256" key="1">
    <source>
        <dbReference type="SAM" id="Phobius"/>
    </source>
</evidence>
<keyword evidence="1" id="KW-1133">Transmembrane helix</keyword>
<dbReference type="Proteomes" id="UP000182059">
    <property type="component" value="Unassembled WGS sequence"/>
</dbReference>
<evidence type="ECO:0000313" key="3">
    <source>
        <dbReference type="Proteomes" id="UP000182059"/>
    </source>
</evidence>
<keyword evidence="1" id="KW-0472">Membrane</keyword>
<dbReference type="PANTHER" id="PTHR37309">
    <property type="entry name" value="SLR0284 PROTEIN"/>
    <property type="match status" value="1"/>
</dbReference>
<accession>A0A1J5G462</accession>
<comment type="caution">
    <text evidence="2">The sequence shown here is derived from an EMBL/GenBank/DDBJ whole genome shotgun (WGS) entry which is preliminary data.</text>
</comment>
<evidence type="ECO:0008006" key="4">
    <source>
        <dbReference type="Google" id="ProtNLM"/>
    </source>
</evidence>
<proteinExistence type="predicted"/>
<dbReference type="AlphaFoldDB" id="A0A1J5G462"/>
<name>A0A1J5G462_9BACT</name>
<keyword evidence="1" id="KW-0812">Transmembrane</keyword>
<sequence length="116" mass="12305">MKIIATWVLVALVILTLPSFVPGIEIASDAFGTAMLVAAFFGILNAVVRPIILLVAFPITLITLGLFSFVVNAGLFWWVGSFVKGFYVAGFVPALLGSLVVSATVFIVDKLLSSDN</sequence>
<reference evidence="2 3" key="1">
    <citation type="journal article" date="2016" name="Environ. Microbiol.">
        <title>Genomic resolution of a cold subsurface aquifer community provides metabolic insights for novel microbes adapted to high CO concentrations.</title>
        <authorList>
            <person name="Probst A.J."/>
            <person name="Castelle C.J."/>
            <person name="Singh A."/>
            <person name="Brown C.T."/>
            <person name="Anantharaman K."/>
            <person name="Sharon I."/>
            <person name="Hug L.A."/>
            <person name="Burstein D."/>
            <person name="Emerson J.B."/>
            <person name="Thomas B.C."/>
            <person name="Banfield J.F."/>
        </authorList>
    </citation>
    <scope>NUCLEOTIDE SEQUENCE [LARGE SCALE GENOMIC DNA]</scope>
    <source>
        <strain evidence="2">CG2_30_43_9</strain>
    </source>
</reference>
<dbReference type="InterPro" id="IPR007165">
    <property type="entry name" value="Phage_holin_4_2"/>
</dbReference>
<feature type="transmembrane region" description="Helical" evidence="1">
    <location>
        <begin position="59"/>
        <end position="79"/>
    </location>
</feature>
<feature type="transmembrane region" description="Helical" evidence="1">
    <location>
        <begin position="85"/>
        <end position="108"/>
    </location>
</feature>
<dbReference type="PANTHER" id="PTHR37309:SF1">
    <property type="entry name" value="SLR0284 PROTEIN"/>
    <property type="match status" value="1"/>
</dbReference>
<gene>
    <name evidence="2" type="ORF">AUK15_03250</name>
</gene>
<protein>
    <recommendedName>
        <fullName evidence="4">Phage holin family protein</fullName>
    </recommendedName>
</protein>
<feature type="transmembrane region" description="Helical" evidence="1">
    <location>
        <begin position="33"/>
        <end position="52"/>
    </location>
</feature>
<dbReference type="EMBL" id="MNYX01000076">
    <property type="protein sequence ID" value="OIP64458.1"/>
    <property type="molecule type" value="Genomic_DNA"/>
</dbReference>